<evidence type="ECO:0000313" key="4">
    <source>
        <dbReference type="Proteomes" id="UP000219215"/>
    </source>
</evidence>
<dbReference type="KEGG" id="pprf:DPRO_2953"/>
<dbReference type="InterPro" id="IPR049251">
    <property type="entry name" value="DUF6884"/>
</dbReference>
<evidence type="ECO:0000259" key="1">
    <source>
        <dbReference type="Pfam" id="PF21818"/>
    </source>
</evidence>
<dbReference type="InterPro" id="IPR058782">
    <property type="entry name" value="GIY_YIG_3"/>
</dbReference>
<evidence type="ECO:0000259" key="2">
    <source>
        <dbReference type="Pfam" id="PF26468"/>
    </source>
</evidence>
<dbReference type="RefSeq" id="WP_197706469.1">
    <property type="nucleotide sequence ID" value="NZ_LT907975.1"/>
</dbReference>
<dbReference type="Proteomes" id="UP000219215">
    <property type="component" value="Chromosome DPRO"/>
</dbReference>
<dbReference type="AlphaFoldDB" id="A0A2C8FCS1"/>
<feature type="domain" description="DUF6884" evidence="1">
    <location>
        <begin position="3"/>
        <end position="135"/>
    </location>
</feature>
<sequence length="369" mass="42173">MIIYLVSCVKTKRQGTHPAQELYTSTWFRYAKKYAITKADRWFILSAKHGLVYPDKKIASYEETLNSKKKVERQHWAETVYEQLKDAISPEDKIVFLAGTNYREFLIPRLQELGCEIQIPMKGLMQGQQMSWLKKNTSHRIDHLKRLYELLDILETRVGGKFLLHDSDGRMGWPKQGLYLFFENGEERSESGKGPRIVRVGTHAVSDGSKTTLWNRISQHKGIVKSGGGNHRGSIFRLIVGEAIQQKDPTEIVHSWGKGSSAPKDIRDNELPLECAVSDIIRSMPFLFIDVPGISAKDNDRSLLEQNLIGLLSNYDRETLDPPSPNWLGRSCPRNLIQCSGLWNSQHVEKGYTPDFLDLLEKYILNTTI</sequence>
<keyword evidence="4" id="KW-1185">Reference proteome</keyword>
<organism evidence="3 4">
    <name type="scientific">Pseudodesulfovibrio profundus</name>
    <dbReference type="NCBI Taxonomy" id="57320"/>
    <lineage>
        <taxon>Bacteria</taxon>
        <taxon>Pseudomonadati</taxon>
        <taxon>Thermodesulfobacteriota</taxon>
        <taxon>Desulfovibrionia</taxon>
        <taxon>Desulfovibrionales</taxon>
        <taxon>Desulfovibrionaceae</taxon>
    </lineage>
</organism>
<name>A0A2C8FCS1_9BACT</name>
<dbReference type="EMBL" id="LT907975">
    <property type="protein sequence ID" value="SOB59863.1"/>
    <property type="molecule type" value="Genomic_DNA"/>
</dbReference>
<dbReference type="Pfam" id="PF26468">
    <property type="entry name" value="GIY_YIG_3"/>
    <property type="match status" value="1"/>
</dbReference>
<protein>
    <submittedName>
        <fullName evidence="3">Uncharacterized protein</fullName>
    </submittedName>
</protein>
<gene>
    <name evidence="3" type="ORF">DPRO_2953</name>
</gene>
<evidence type="ECO:0000313" key="3">
    <source>
        <dbReference type="EMBL" id="SOB59863.1"/>
    </source>
</evidence>
<dbReference type="Pfam" id="PF21818">
    <property type="entry name" value="DUF6884"/>
    <property type="match status" value="1"/>
</dbReference>
<feature type="domain" description="GIY-YIG" evidence="2">
    <location>
        <begin position="139"/>
        <end position="367"/>
    </location>
</feature>
<proteinExistence type="predicted"/>
<reference evidence="4" key="1">
    <citation type="submission" date="2017-09" db="EMBL/GenBank/DDBJ databases">
        <authorList>
            <person name="Regsiter A."/>
            <person name="William W."/>
        </authorList>
    </citation>
    <scope>NUCLEOTIDE SEQUENCE [LARGE SCALE GENOMIC DNA]</scope>
    <source>
        <strain evidence="4">500-1</strain>
    </source>
</reference>
<accession>A0A2C8FCS1</accession>